<feature type="compositionally biased region" description="Basic and acidic residues" evidence="1">
    <location>
        <begin position="1"/>
        <end position="20"/>
    </location>
</feature>
<evidence type="ECO:0000313" key="2">
    <source>
        <dbReference type="EMBL" id="KZV29051.1"/>
    </source>
</evidence>
<sequence length="122" mass="14046">MWRLPREFGHYPGDPKEKLMWHHRGRRELSNQPQSYNKVSNNHPSPPIQATTTEGQKIPEYNTPSICFWKFGPQCPTSPLLPPRKVQLEDLIYTSCTDPIPQQAAARTPRLYEPSAVHSELV</sequence>
<name>A0A2Z7B3U6_9LAMI</name>
<evidence type="ECO:0000313" key="3">
    <source>
        <dbReference type="Proteomes" id="UP000250235"/>
    </source>
</evidence>
<dbReference type="Proteomes" id="UP000250235">
    <property type="component" value="Unassembled WGS sequence"/>
</dbReference>
<accession>A0A2Z7B3U6</accession>
<gene>
    <name evidence="2" type="ORF">F511_15142</name>
</gene>
<evidence type="ECO:0000256" key="1">
    <source>
        <dbReference type="SAM" id="MobiDB-lite"/>
    </source>
</evidence>
<proteinExistence type="predicted"/>
<protein>
    <submittedName>
        <fullName evidence="2">Uncharacterized protein</fullName>
    </submittedName>
</protein>
<dbReference type="EMBL" id="KV009659">
    <property type="protein sequence ID" value="KZV29051.1"/>
    <property type="molecule type" value="Genomic_DNA"/>
</dbReference>
<feature type="region of interest" description="Disordered" evidence="1">
    <location>
        <begin position="103"/>
        <end position="122"/>
    </location>
</feature>
<keyword evidence="3" id="KW-1185">Reference proteome</keyword>
<reference evidence="2 3" key="1">
    <citation type="journal article" date="2015" name="Proc. Natl. Acad. Sci. U.S.A.">
        <title>The resurrection genome of Boea hygrometrica: A blueprint for survival of dehydration.</title>
        <authorList>
            <person name="Xiao L."/>
            <person name="Yang G."/>
            <person name="Zhang L."/>
            <person name="Yang X."/>
            <person name="Zhao S."/>
            <person name="Ji Z."/>
            <person name="Zhou Q."/>
            <person name="Hu M."/>
            <person name="Wang Y."/>
            <person name="Chen M."/>
            <person name="Xu Y."/>
            <person name="Jin H."/>
            <person name="Xiao X."/>
            <person name="Hu G."/>
            <person name="Bao F."/>
            <person name="Hu Y."/>
            <person name="Wan P."/>
            <person name="Li L."/>
            <person name="Deng X."/>
            <person name="Kuang T."/>
            <person name="Xiang C."/>
            <person name="Zhu J.K."/>
            <person name="Oliver M.J."/>
            <person name="He Y."/>
        </authorList>
    </citation>
    <scope>NUCLEOTIDE SEQUENCE [LARGE SCALE GENOMIC DNA]</scope>
    <source>
        <strain evidence="3">cv. XS01</strain>
    </source>
</reference>
<feature type="region of interest" description="Disordered" evidence="1">
    <location>
        <begin position="1"/>
        <end position="56"/>
    </location>
</feature>
<dbReference type="AlphaFoldDB" id="A0A2Z7B3U6"/>
<organism evidence="2 3">
    <name type="scientific">Dorcoceras hygrometricum</name>
    <dbReference type="NCBI Taxonomy" id="472368"/>
    <lineage>
        <taxon>Eukaryota</taxon>
        <taxon>Viridiplantae</taxon>
        <taxon>Streptophyta</taxon>
        <taxon>Embryophyta</taxon>
        <taxon>Tracheophyta</taxon>
        <taxon>Spermatophyta</taxon>
        <taxon>Magnoliopsida</taxon>
        <taxon>eudicotyledons</taxon>
        <taxon>Gunneridae</taxon>
        <taxon>Pentapetalae</taxon>
        <taxon>asterids</taxon>
        <taxon>lamiids</taxon>
        <taxon>Lamiales</taxon>
        <taxon>Gesneriaceae</taxon>
        <taxon>Didymocarpoideae</taxon>
        <taxon>Trichosporeae</taxon>
        <taxon>Loxocarpinae</taxon>
        <taxon>Dorcoceras</taxon>
    </lineage>
</organism>
<feature type="compositionally biased region" description="Polar residues" evidence="1">
    <location>
        <begin position="30"/>
        <end position="55"/>
    </location>
</feature>